<gene>
    <name evidence="1" type="ORF">A9D14_18420</name>
</gene>
<accession>A0A217EYW8</accession>
<protein>
    <submittedName>
        <fullName evidence="1">Uncharacterized protein</fullName>
    </submittedName>
</protein>
<dbReference type="Proteomes" id="UP000195807">
    <property type="component" value="Plasmid pCME4A9II"/>
</dbReference>
<proteinExistence type="predicted"/>
<name>A0A217EYW8_9SPHN</name>
<sequence length="281" mass="30483">MVRRFVARQAMQNEATKTVHRNSLGFVVSDSAQGRGDSGAKIVWGLREDGTRVSIDDAKRGGAEHLKCECGADLVARKGETNTHHFAHASGGAQACRQAQLAAMCSFAVGALSGKADVRLPDVDGRTRSIGFDTVIGEVFGELAGVRAAASKIKSRREVAIVFMLKHRQPLPDVAESKASGLSVIAINLAPHRNLTDEQIATAIRSGASRRWLYNARFPKATTDPSAKEGAGRAELRARINKSHIDLSGPSRIKSNITDEEWTSLGPEELRRRLFGDKYER</sequence>
<evidence type="ECO:0000313" key="1">
    <source>
        <dbReference type="EMBL" id="ARU18328.1"/>
    </source>
</evidence>
<dbReference type="KEGG" id="cman:A9D14_18420"/>
<keyword evidence="2" id="KW-1185">Reference proteome</keyword>
<dbReference type="AlphaFoldDB" id="A0A217EYW8"/>
<dbReference type="EMBL" id="CP019604">
    <property type="protein sequence ID" value="ARU18328.1"/>
    <property type="molecule type" value="Genomic_DNA"/>
</dbReference>
<organism evidence="1 2">
    <name type="scientific">Croceicoccus marinus</name>
    <dbReference type="NCBI Taxonomy" id="450378"/>
    <lineage>
        <taxon>Bacteria</taxon>
        <taxon>Pseudomonadati</taxon>
        <taxon>Pseudomonadota</taxon>
        <taxon>Alphaproteobacteria</taxon>
        <taxon>Sphingomonadales</taxon>
        <taxon>Erythrobacteraceae</taxon>
        <taxon>Croceicoccus</taxon>
    </lineage>
</organism>
<geneLocation type="plasmid" evidence="2">
    <name>pcme4a9ii</name>
</geneLocation>
<keyword evidence="1" id="KW-0614">Plasmid</keyword>
<dbReference type="STRING" id="450378.GCA_001661675_03700"/>
<evidence type="ECO:0000313" key="2">
    <source>
        <dbReference type="Proteomes" id="UP000195807"/>
    </source>
</evidence>
<reference evidence="1 2" key="1">
    <citation type="submission" date="2017-01" db="EMBL/GenBank/DDBJ databases">
        <title>Complete genome sequence of esterase-producing bacterium Croceicoccus marinus E4A9.</title>
        <authorList>
            <person name="Wu Y.-H."/>
            <person name="Cheng H."/>
            <person name="Xu L."/>
            <person name="Huo Y.-Y."/>
            <person name="Wang C.-S."/>
            <person name="Xu X.-W."/>
        </authorList>
    </citation>
    <scope>NUCLEOTIDE SEQUENCE [LARGE SCALE GENOMIC DNA]</scope>
    <source>
        <strain evidence="1 2">E4A9</strain>
        <plasmid evidence="2">Plasmid pcme4a9ii</plasmid>
    </source>
</reference>